<dbReference type="Proteomes" id="UP001056455">
    <property type="component" value="Chromosome"/>
</dbReference>
<evidence type="ECO:0000313" key="2">
    <source>
        <dbReference type="Proteomes" id="UP001056455"/>
    </source>
</evidence>
<protein>
    <submittedName>
        <fullName evidence="1">Uncharacterized protein</fullName>
    </submittedName>
</protein>
<gene>
    <name evidence="1" type="ORF">NF556_15110</name>
</gene>
<accession>A0ABY4YQC4</accession>
<dbReference type="RefSeq" id="WP_252591791.1">
    <property type="nucleotide sequence ID" value="NZ_CP099489.1"/>
</dbReference>
<keyword evidence="2" id="KW-1185">Reference proteome</keyword>
<name>A0ABY4YQC4_9MICO</name>
<dbReference type="EMBL" id="CP099489">
    <property type="protein sequence ID" value="USQ78946.1"/>
    <property type="molecule type" value="Genomic_DNA"/>
</dbReference>
<proteinExistence type="predicted"/>
<evidence type="ECO:0000313" key="1">
    <source>
        <dbReference type="EMBL" id="USQ78946.1"/>
    </source>
</evidence>
<reference evidence="1" key="1">
    <citation type="submission" date="2022-06" db="EMBL/GenBank/DDBJ databases">
        <title>Ornithinimicrobium HY1793.</title>
        <authorList>
            <person name="Huang Y."/>
        </authorList>
    </citation>
    <scope>NUCLEOTIDE SEQUENCE</scope>
    <source>
        <strain evidence="1">HY1793</strain>
    </source>
</reference>
<organism evidence="1 2">
    <name type="scientific">Ornithinimicrobium faecis</name>
    <dbReference type="NCBI Taxonomy" id="2934158"/>
    <lineage>
        <taxon>Bacteria</taxon>
        <taxon>Bacillati</taxon>
        <taxon>Actinomycetota</taxon>
        <taxon>Actinomycetes</taxon>
        <taxon>Micrococcales</taxon>
        <taxon>Ornithinimicrobiaceae</taxon>
        <taxon>Ornithinimicrobium</taxon>
    </lineage>
</organism>
<sequence>MFRRRSLTQANDLLGVPGPIVFQGVPHELHWIEFGQLGWIPEVGEVPIQMYLPAGQDLESYTWQFSIRMLPLTPPREVMMARGRSLDARSEIDPIVNYQAIWDEGRDDDICMDYLVSHPSGTAFEWTAERWVPWRHLTACYVVSRRAYGEGARSFLEGLSTHRPAAIAALREMSLPQITRVTPTSQA</sequence>